<keyword evidence="2" id="KW-1185">Reference proteome</keyword>
<dbReference type="AlphaFoldDB" id="A0A1Y6MG91"/>
<dbReference type="RefSeq" id="WP_234998985.1">
    <property type="nucleotide sequence ID" value="NZ_FYAJ01000002.1"/>
</dbReference>
<dbReference type="Proteomes" id="UP000195719">
    <property type="component" value="Unassembled WGS sequence"/>
</dbReference>
<gene>
    <name evidence="1" type="ORF">PAND9192_01221</name>
</gene>
<reference evidence="2" key="1">
    <citation type="submission" date="2017-06" db="EMBL/GenBank/DDBJ databases">
        <authorList>
            <person name="Rodrigo-Torres L."/>
            <person name="Arahal R.D."/>
            <person name="Lucena T."/>
        </authorList>
    </citation>
    <scope>NUCLEOTIDE SEQUENCE [LARGE SCALE GENOMIC DNA]</scope>
    <source>
        <strain evidence="2">CECT 9192</strain>
    </source>
</reference>
<evidence type="ECO:0000313" key="1">
    <source>
        <dbReference type="EMBL" id="SMY34221.1"/>
    </source>
</evidence>
<dbReference type="EMBL" id="FYAJ01000002">
    <property type="protein sequence ID" value="SMY34221.1"/>
    <property type="molecule type" value="Genomic_DNA"/>
</dbReference>
<protein>
    <recommendedName>
        <fullName evidence="3">Bacteriophage CI repressor helix-turn-helix domain protein</fullName>
    </recommendedName>
</protein>
<name>A0A1Y6MG91_9GAMM</name>
<evidence type="ECO:0008006" key="3">
    <source>
        <dbReference type="Google" id="ProtNLM"/>
    </source>
</evidence>
<sequence length="86" mass="9581">MNNLIQTLIVKYGNVTKTAKAFSVSHTAVVKWKKNGPPLHIALLCHLSEDVPYIFNPSDYGVDNKGLKLNLETTKKVTTNDSIKRV</sequence>
<proteinExistence type="predicted"/>
<organism evidence="1 2">
    <name type="scientific">Photobacterium andalusiense</name>
    <dbReference type="NCBI Taxonomy" id="2204296"/>
    <lineage>
        <taxon>Bacteria</taxon>
        <taxon>Pseudomonadati</taxon>
        <taxon>Pseudomonadota</taxon>
        <taxon>Gammaproteobacteria</taxon>
        <taxon>Vibrionales</taxon>
        <taxon>Vibrionaceae</taxon>
        <taxon>Photobacterium</taxon>
    </lineage>
</organism>
<dbReference type="Gene3D" id="1.10.260.40">
    <property type="entry name" value="lambda repressor-like DNA-binding domains"/>
    <property type="match status" value="1"/>
</dbReference>
<accession>A0A1Y6MG91</accession>
<dbReference type="GO" id="GO:0003677">
    <property type="term" value="F:DNA binding"/>
    <property type="evidence" value="ECO:0007669"/>
    <property type="project" value="InterPro"/>
</dbReference>
<evidence type="ECO:0000313" key="2">
    <source>
        <dbReference type="Proteomes" id="UP000195719"/>
    </source>
</evidence>
<dbReference type="InterPro" id="IPR010982">
    <property type="entry name" value="Lambda_DNA-bd_dom_sf"/>
</dbReference>